<keyword evidence="2" id="KW-1185">Reference proteome</keyword>
<reference evidence="1 2" key="1">
    <citation type="submission" date="2023-09" db="EMBL/GenBank/DDBJ databases">
        <authorList>
            <person name="Rey-Velasco X."/>
        </authorList>
    </citation>
    <scope>NUCLEOTIDE SEQUENCE [LARGE SCALE GENOMIC DNA]</scope>
    <source>
        <strain evidence="1 2">W332</strain>
    </source>
</reference>
<organism evidence="1 2">
    <name type="scientific">Microcosmobacter mediterraneus</name>
    <dbReference type="NCBI Taxonomy" id="3075607"/>
    <lineage>
        <taxon>Bacteria</taxon>
        <taxon>Pseudomonadati</taxon>
        <taxon>Bacteroidota</taxon>
        <taxon>Flavobacteriia</taxon>
        <taxon>Flavobacteriales</taxon>
        <taxon>Flavobacteriaceae</taxon>
        <taxon>Microcosmobacter</taxon>
    </lineage>
</organism>
<sequence>MKHVYCSLFGHQFEISKEVTYAVKEYKCKHCKTEVTNNGNGNFVELTPKYKEINSVLERIHLRRLARKQQTILDH</sequence>
<evidence type="ECO:0008006" key="3">
    <source>
        <dbReference type="Google" id="ProtNLM"/>
    </source>
</evidence>
<evidence type="ECO:0000313" key="1">
    <source>
        <dbReference type="EMBL" id="MDT0558581.1"/>
    </source>
</evidence>
<name>A0ABU2YL06_9FLAO</name>
<dbReference type="Proteomes" id="UP001259492">
    <property type="component" value="Unassembled WGS sequence"/>
</dbReference>
<evidence type="ECO:0000313" key="2">
    <source>
        <dbReference type="Proteomes" id="UP001259492"/>
    </source>
</evidence>
<protein>
    <recommendedName>
        <fullName evidence="3">Prophage protein</fullName>
    </recommendedName>
</protein>
<dbReference type="EMBL" id="JAVRIA010000003">
    <property type="protein sequence ID" value="MDT0558581.1"/>
    <property type="molecule type" value="Genomic_DNA"/>
</dbReference>
<dbReference type="RefSeq" id="WP_311427342.1">
    <property type="nucleotide sequence ID" value="NZ_JAVRIA010000003.1"/>
</dbReference>
<accession>A0ABU2YL06</accession>
<proteinExistence type="predicted"/>
<gene>
    <name evidence="1" type="ORF">RM697_07985</name>
</gene>
<comment type="caution">
    <text evidence="1">The sequence shown here is derived from an EMBL/GenBank/DDBJ whole genome shotgun (WGS) entry which is preliminary data.</text>
</comment>